<dbReference type="PANTHER" id="PTHR44943">
    <property type="entry name" value="CELLULOSE SYNTHASE OPERON PROTEIN C"/>
    <property type="match status" value="1"/>
</dbReference>
<keyword evidence="1" id="KW-0677">Repeat</keyword>
<dbReference type="Proteomes" id="UP000001203">
    <property type="component" value="Chromosome circular"/>
</dbReference>
<dbReference type="InterPro" id="IPR051685">
    <property type="entry name" value="Ycf3/AcsC/BcsC/TPR_MFPF"/>
</dbReference>
<keyword evidence="4" id="KW-0472">Membrane</keyword>
<dbReference type="eggNOG" id="COG0457">
    <property type="taxonomic scope" value="Bacteria"/>
</dbReference>
<dbReference type="Pfam" id="PF14559">
    <property type="entry name" value="TPR_19"/>
    <property type="match status" value="1"/>
</dbReference>
<dbReference type="EMBL" id="CP000806">
    <property type="protein sequence ID" value="ACB52362.1"/>
    <property type="molecule type" value="Genomic_DNA"/>
</dbReference>
<dbReference type="PANTHER" id="PTHR44943:SF8">
    <property type="entry name" value="TPR REPEAT-CONTAINING PROTEIN MJ0263"/>
    <property type="match status" value="1"/>
</dbReference>
<dbReference type="KEGG" id="cyt:cce_3014"/>
<sequence>MNFLSSSSEYPHFNLLSIGQRGVGKTVFLAGSYAEMNQVSADENHQKIWFECENEEDKKTLNSILDYVKRTGEYPPPTLKMTNFDFILKQKNHKKAKTLCDFSWSDIPGEYCDFNHPDFQDLVLSSHSCCVFINGEKLVKDPTYIDELEGLVKQVMAIAILIDQKAIDYRFALIITQCDRLASGSMTRLQIEENLQFLTTRLEAADANYQRFYSGIPIVSNDKGHYFQVKGSAAAFLWIVSELQKGTSLSRHNNSLEGSLKVDISALQYWLSTSPKILWPVVGIVGGLFGLMAVGILVLNQLSQPNNDNRVAQQLTQQLEQTIRNDPNDTESKLTLVNQYLNQEKVDQAIDLLKTIVEQEPDNLERKLQLANLYEITGNIQQAESVYDRILAENSSYFNALFGKALIRHKQGDRTTAKTLLQEAEKNAPSDDLRSKTKAALKQLNLE</sequence>
<dbReference type="SMART" id="SM00028">
    <property type="entry name" value="TPR"/>
    <property type="match status" value="3"/>
</dbReference>
<dbReference type="SUPFAM" id="SSF48452">
    <property type="entry name" value="TPR-like"/>
    <property type="match status" value="1"/>
</dbReference>
<organism evidence="5 6">
    <name type="scientific">Crocosphaera subtropica (strain ATCC 51142 / BH68)</name>
    <name type="common">Cyanothece sp. (strain ATCC 51142)</name>
    <dbReference type="NCBI Taxonomy" id="43989"/>
    <lineage>
        <taxon>Bacteria</taxon>
        <taxon>Bacillati</taxon>
        <taxon>Cyanobacteriota</taxon>
        <taxon>Cyanophyceae</taxon>
        <taxon>Oscillatoriophycideae</taxon>
        <taxon>Chroococcales</taxon>
        <taxon>Aphanothecaceae</taxon>
        <taxon>Crocosphaera</taxon>
        <taxon>Crocosphaera subtropica</taxon>
    </lineage>
</organism>
<dbReference type="Gene3D" id="1.25.40.10">
    <property type="entry name" value="Tetratricopeptide repeat domain"/>
    <property type="match status" value="1"/>
</dbReference>
<evidence type="ECO:0000256" key="4">
    <source>
        <dbReference type="SAM" id="Phobius"/>
    </source>
</evidence>
<dbReference type="InterPro" id="IPR011990">
    <property type="entry name" value="TPR-like_helical_dom_sf"/>
</dbReference>
<evidence type="ECO:0000313" key="6">
    <source>
        <dbReference type="Proteomes" id="UP000001203"/>
    </source>
</evidence>
<dbReference type="STRING" id="43989.cce_3014"/>
<accession>B1WW29</accession>
<keyword evidence="4" id="KW-1133">Transmembrane helix</keyword>
<dbReference type="PROSITE" id="PS50005">
    <property type="entry name" value="TPR"/>
    <property type="match status" value="1"/>
</dbReference>
<feature type="repeat" description="TPR" evidence="3">
    <location>
        <begin position="330"/>
        <end position="363"/>
    </location>
</feature>
<evidence type="ECO:0000256" key="1">
    <source>
        <dbReference type="ARBA" id="ARBA00022737"/>
    </source>
</evidence>
<protein>
    <submittedName>
        <fullName evidence="5">Uncharacterized protein</fullName>
    </submittedName>
</protein>
<dbReference type="AlphaFoldDB" id="B1WW29"/>
<gene>
    <name evidence="5" type="ordered locus">cce_3014</name>
</gene>
<dbReference type="OrthoDB" id="581260at2"/>
<keyword evidence="2 3" id="KW-0802">TPR repeat</keyword>
<dbReference type="RefSeq" id="WP_009547680.1">
    <property type="nucleotide sequence ID" value="NC_010546.1"/>
</dbReference>
<evidence type="ECO:0000256" key="3">
    <source>
        <dbReference type="PROSITE-ProRule" id="PRU00339"/>
    </source>
</evidence>
<evidence type="ECO:0000256" key="2">
    <source>
        <dbReference type="ARBA" id="ARBA00022803"/>
    </source>
</evidence>
<name>B1WW29_CROS5</name>
<feature type="transmembrane region" description="Helical" evidence="4">
    <location>
        <begin position="277"/>
        <end position="300"/>
    </location>
</feature>
<keyword evidence="6" id="KW-1185">Reference proteome</keyword>
<proteinExistence type="predicted"/>
<keyword evidence="4" id="KW-0812">Transmembrane</keyword>
<evidence type="ECO:0000313" key="5">
    <source>
        <dbReference type="EMBL" id="ACB52362.1"/>
    </source>
</evidence>
<reference evidence="5 6" key="1">
    <citation type="journal article" date="2008" name="Proc. Natl. Acad. Sci. U.S.A.">
        <title>The genome of Cyanothece 51142, a unicellular diazotrophic cyanobacterium important in the marine nitrogen cycle.</title>
        <authorList>
            <person name="Welsh E.A."/>
            <person name="Liberton M."/>
            <person name="Stoeckel J."/>
            <person name="Loh T."/>
            <person name="Elvitigala T."/>
            <person name="Wang C."/>
            <person name="Wollam A."/>
            <person name="Fulton R.S."/>
            <person name="Clifton S.W."/>
            <person name="Jacobs J.M."/>
            <person name="Aurora R."/>
            <person name="Ghosh B.K."/>
            <person name="Sherman L.A."/>
            <person name="Smith R.D."/>
            <person name="Wilson R.K."/>
            <person name="Pakrasi H.B."/>
        </authorList>
    </citation>
    <scope>NUCLEOTIDE SEQUENCE [LARGE SCALE GENOMIC DNA]</scope>
    <source>
        <strain evidence="6">ATCC 51142 / BH68</strain>
    </source>
</reference>
<dbReference type="HOGENOM" id="CLU_586232_0_0_3"/>
<dbReference type="InterPro" id="IPR019734">
    <property type="entry name" value="TPR_rpt"/>
</dbReference>